<keyword evidence="1" id="KW-0805">Transcription regulation</keyword>
<dbReference type="PROSITE" id="PS01124">
    <property type="entry name" value="HTH_ARAC_FAMILY_2"/>
    <property type="match status" value="1"/>
</dbReference>
<dbReference type="InterPro" id="IPR002818">
    <property type="entry name" value="DJ-1/PfpI"/>
</dbReference>
<proteinExistence type="predicted"/>
<dbReference type="InterPro" id="IPR029062">
    <property type="entry name" value="Class_I_gatase-like"/>
</dbReference>
<dbReference type="SUPFAM" id="SSF46689">
    <property type="entry name" value="Homeodomain-like"/>
    <property type="match status" value="2"/>
</dbReference>
<dbReference type="CDD" id="cd03137">
    <property type="entry name" value="GATase1_AraC_1"/>
    <property type="match status" value="1"/>
</dbReference>
<evidence type="ECO:0000259" key="3">
    <source>
        <dbReference type="PROSITE" id="PS01124"/>
    </source>
</evidence>
<dbReference type="Pfam" id="PF12833">
    <property type="entry name" value="HTH_18"/>
    <property type="match status" value="1"/>
</dbReference>
<dbReference type="InterPro" id="IPR009057">
    <property type="entry name" value="Homeodomain-like_sf"/>
</dbReference>
<dbReference type="SMART" id="SM00342">
    <property type="entry name" value="HTH_ARAC"/>
    <property type="match status" value="1"/>
</dbReference>
<evidence type="ECO:0000313" key="5">
    <source>
        <dbReference type="Proteomes" id="UP000198921"/>
    </source>
</evidence>
<sequence>MTSGPSPAMTPGPSPALAHAPGVPHEVAVLAVDRVVGFELGLPYRLLGLAEAADGSPLYRVRVATLDGRPVRTADGFAVQPEHDGSVLRSAGTVVVPGIMGGPAVREGRIPPELRDALRDAAAHARMVSICTGSSVLAAAGLLDGRPAATHWRDVDAFRRNFPAVRLDPDVLFVDDGDVLTSAGVAAGIDLLLHLVRRDHGSEVANRVARRNVVAPWREGGQAQFVERPLPESGDVGTAATRAWAAERLGEPLTLADLAAHARMSVRTFTRRFREETGMSPLRWLAGQRLAFARQLLESSDAPIDRVAADAGFGTPASLRQHLRAAIGVAPGTYRRSYRGGGVIGTSLV</sequence>
<dbReference type="Proteomes" id="UP000198921">
    <property type="component" value="Unassembled WGS sequence"/>
</dbReference>
<feature type="domain" description="HTH araC/xylS-type" evidence="3">
    <location>
        <begin position="239"/>
        <end position="337"/>
    </location>
</feature>
<dbReference type="InterPro" id="IPR052158">
    <property type="entry name" value="INH-QAR"/>
</dbReference>
<dbReference type="Pfam" id="PF01965">
    <property type="entry name" value="DJ-1_PfpI"/>
    <property type="match status" value="1"/>
</dbReference>
<protein>
    <submittedName>
        <fullName evidence="4">Transcriptional regulator, AraC family with amidase-like domain</fullName>
    </submittedName>
</protein>
<dbReference type="PANTHER" id="PTHR43130:SF3">
    <property type="entry name" value="HTH-TYPE TRANSCRIPTIONAL REGULATOR RV1931C"/>
    <property type="match status" value="1"/>
</dbReference>
<dbReference type="PANTHER" id="PTHR43130">
    <property type="entry name" value="ARAC-FAMILY TRANSCRIPTIONAL REGULATOR"/>
    <property type="match status" value="1"/>
</dbReference>
<dbReference type="STRING" id="1137993.SAMN05660209_00639"/>
<gene>
    <name evidence="4" type="ORF">SAMN05660209_00639</name>
</gene>
<dbReference type="OrthoDB" id="3194870at2"/>
<dbReference type="GO" id="GO:0003700">
    <property type="term" value="F:DNA-binding transcription factor activity"/>
    <property type="evidence" value="ECO:0007669"/>
    <property type="project" value="InterPro"/>
</dbReference>
<name>A0A1H3CIK8_9ACTN</name>
<dbReference type="Gene3D" id="3.40.50.880">
    <property type="match status" value="1"/>
</dbReference>
<evidence type="ECO:0000256" key="2">
    <source>
        <dbReference type="ARBA" id="ARBA00023163"/>
    </source>
</evidence>
<dbReference type="GO" id="GO:0043565">
    <property type="term" value="F:sequence-specific DNA binding"/>
    <property type="evidence" value="ECO:0007669"/>
    <property type="project" value="InterPro"/>
</dbReference>
<evidence type="ECO:0000256" key="1">
    <source>
        <dbReference type="ARBA" id="ARBA00023015"/>
    </source>
</evidence>
<keyword evidence="5" id="KW-1185">Reference proteome</keyword>
<dbReference type="InterPro" id="IPR018060">
    <property type="entry name" value="HTH_AraC"/>
</dbReference>
<dbReference type="EMBL" id="FNOT01000002">
    <property type="protein sequence ID" value="SDX53955.1"/>
    <property type="molecule type" value="Genomic_DNA"/>
</dbReference>
<dbReference type="AlphaFoldDB" id="A0A1H3CIK8"/>
<evidence type="ECO:0000313" key="4">
    <source>
        <dbReference type="EMBL" id="SDX53955.1"/>
    </source>
</evidence>
<reference evidence="5" key="1">
    <citation type="submission" date="2016-10" db="EMBL/GenBank/DDBJ databases">
        <authorList>
            <person name="Varghese N."/>
            <person name="Submissions S."/>
        </authorList>
    </citation>
    <scope>NUCLEOTIDE SEQUENCE [LARGE SCALE GENOMIC DNA]</scope>
    <source>
        <strain evidence="5">DSM 45422</strain>
    </source>
</reference>
<accession>A0A1H3CIK8</accession>
<organism evidence="4 5">
    <name type="scientific">Geodermatophilus africanus</name>
    <dbReference type="NCBI Taxonomy" id="1137993"/>
    <lineage>
        <taxon>Bacteria</taxon>
        <taxon>Bacillati</taxon>
        <taxon>Actinomycetota</taxon>
        <taxon>Actinomycetes</taxon>
        <taxon>Geodermatophilales</taxon>
        <taxon>Geodermatophilaceae</taxon>
        <taxon>Geodermatophilus</taxon>
    </lineage>
</organism>
<dbReference type="SUPFAM" id="SSF52317">
    <property type="entry name" value="Class I glutamine amidotransferase-like"/>
    <property type="match status" value="1"/>
</dbReference>
<dbReference type="Gene3D" id="1.10.10.60">
    <property type="entry name" value="Homeodomain-like"/>
    <property type="match status" value="1"/>
</dbReference>
<keyword evidence="2" id="KW-0804">Transcription</keyword>